<sequence length="182" mass="20113">MDAIDSVFDPLRDFAKNSVRLVKRIVETIRIELYDKILPEGRNEHALLLSFLRYHEHIFSSGFLFFAILSLVQGASVLWTKCRLNTPLSGDHPLPPGKGRSSESRDLVQVDAGYLSVSAAVESGLFSHCMARGTNMKPRLWRRPKLTVDGGESDVLSLETAETSPLMVSSSTSIILEGSPLL</sequence>
<accession>A0AAV5I7G2</accession>
<keyword evidence="3" id="KW-1185">Reference proteome</keyword>
<feature type="transmembrane region" description="Helical" evidence="1">
    <location>
        <begin position="58"/>
        <end position="79"/>
    </location>
</feature>
<dbReference type="EMBL" id="BPVZ01000007">
    <property type="protein sequence ID" value="GKU93235.1"/>
    <property type="molecule type" value="Genomic_DNA"/>
</dbReference>
<evidence type="ECO:0000313" key="2">
    <source>
        <dbReference type="EMBL" id="GKU93235.1"/>
    </source>
</evidence>
<keyword evidence="1" id="KW-0812">Transmembrane</keyword>
<keyword evidence="1" id="KW-0472">Membrane</keyword>
<dbReference type="Proteomes" id="UP001054252">
    <property type="component" value="Unassembled WGS sequence"/>
</dbReference>
<gene>
    <name evidence="2" type="ORF">SLEP1_g6843</name>
</gene>
<organism evidence="2 3">
    <name type="scientific">Rubroshorea leprosula</name>
    <dbReference type="NCBI Taxonomy" id="152421"/>
    <lineage>
        <taxon>Eukaryota</taxon>
        <taxon>Viridiplantae</taxon>
        <taxon>Streptophyta</taxon>
        <taxon>Embryophyta</taxon>
        <taxon>Tracheophyta</taxon>
        <taxon>Spermatophyta</taxon>
        <taxon>Magnoliopsida</taxon>
        <taxon>eudicotyledons</taxon>
        <taxon>Gunneridae</taxon>
        <taxon>Pentapetalae</taxon>
        <taxon>rosids</taxon>
        <taxon>malvids</taxon>
        <taxon>Malvales</taxon>
        <taxon>Dipterocarpaceae</taxon>
        <taxon>Rubroshorea</taxon>
    </lineage>
</organism>
<evidence type="ECO:0000256" key="1">
    <source>
        <dbReference type="SAM" id="Phobius"/>
    </source>
</evidence>
<name>A0AAV5I7G2_9ROSI</name>
<protein>
    <submittedName>
        <fullName evidence="2">Uncharacterized protein</fullName>
    </submittedName>
</protein>
<evidence type="ECO:0000313" key="3">
    <source>
        <dbReference type="Proteomes" id="UP001054252"/>
    </source>
</evidence>
<comment type="caution">
    <text evidence="2">The sequence shown here is derived from an EMBL/GenBank/DDBJ whole genome shotgun (WGS) entry which is preliminary data.</text>
</comment>
<proteinExistence type="predicted"/>
<keyword evidence="1" id="KW-1133">Transmembrane helix</keyword>
<dbReference type="AlphaFoldDB" id="A0AAV5I7G2"/>
<reference evidence="2 3" key="1">
    <citation type="journal article" date="2021" name="Commun. Biol.">
        <title>The genome of Shorea leprosula (Dipterocarpaceae) highlights the ecological relevance of drought in aseasonal tropical rainforests.</title>
        <authorList>
            <person name="Ng K.K.S."/>
            <person name="Kobayashi M.J."/>
            <person name="Fawcett J.A."/>
            <person name="Hatakeyama M."/>
            <person name="Paape T."/>
            <person name="Ng C.H."/>
            <person name="Ang C.C."/>
            <person name="Tnah L.H."/>
            <person name="Lee C.T."/>
            <person name="Nishiyama T."/>
            <person name="Sese J."/>
            <person name="O'Brien M.J."/>
            <person name="Copetti D."/>
            <person name="Mohd Noor M.I."/>
            <person name="Ong R.C."/>
            <person name="Putra M."/>
            <person name="Sireger I.Z."/>
            <person name="Indrioko S."/>
            <person name="Kosugi Y."/>
            <person name="Izuno A."/>
            <person name="Isagi Y."/>
            <person name="Lee S.L."/>
            <person name="Shimizu K.K."/>
        </authorList>
    </citation>
    <scope>NUCLEOTIDE SEQUENCE [LARGE SCALE GENOMIC DNA]</scope>
    <source>
        <strain evidence="2">214</strain>
    </source>
</reference>